<reference evidence="2 3" key="1">
    <citation type="journal article" date="2019" name="Emerg. Microbes Infect.">
        <title>Comprehensive subspecies identification of 175 nontuberculous mycobacteria species based on 7547 genomic profiles.</title>
        <authorList>
            <person name="Matsumoto Y."/>
            <person name="Kinjo T."/>
            <person name="Motooka D."/>
            <person name="Nabeya D."/>
            <person name="Jung N."/>
            <person name="Uechi K."/>
            <person name="Horii T."/>
            <person name="Iida T."/>
            <person name="Fujita J."/>
            <person name="Nakamura S."/>
        </authorList>
    </citation>
    <scope>NUCLEOTIDE SEQUENCE [LARGE SCALE GENOMIC DNA]</scope>
    <source>
        <strain evidence="2 3">JCM 30275</strain>
    </source>
</reference>
<organism evidence="2 3">
    <name type="scientific">Mycolicibacterium anyangense</name>
    <dbReference type="NCBI Taxonomy" id="1431246"/>
    <lineage>
        <taxon>Bacteria</taxon>
        <taxon>Bacillati</taxon>
        <taxon>Actinomycetota</taxon>
        <taxon>Actinomycetes</taxon>
        <taxon>Mycobacteriales</taxon>
        <taxon>Mycobacteriaceae</taxon>
        <taxon>Mycolicibacterium</taxon>
    </lineage>
</organism>
<dbReference type="AlphaFoldDB" id="A0A6N4WDP2"/>
<dbReference type="InterPro" id="IPR041698">
    <property type="entry name" value="Methyltransf_25"/>
</dbReference>
<evidence type="ECO:0000313" key="3">
    <source>
        <dbReference type="Proteomes" id="UP000467249"/>
    </source>
</evidence>
<dbReference type="Pfam" id="PF13649">
    <property type="entry name" value="Methyltransf_25"/>
    <property type="match status" value="1"/>
</dbReference>
<protein>
    <recommendedName>
        <fullName evidence="1">Methyltransferase domain-containing protein</fullName>
    </recommendedName>
</protein>
<keyword evidence="3" id="KW-1185">Reference proteome</keyword>
<dbReference type="Proteomes" id="UP000467249">
    <property type="component" value="Chromosome"/>
</dbReference>
<dbReference type="EMBL" id="AP022620">
    <property type="protein sequence ID" value="BBZ78234.1"/>
    <property type="molecule type" value="Genomic_DNA"/>
</dbReference>
<accession>A0A6N4WDP2</accession>
<dbReference type="Gene3D" id="3.40.50.150">
    <property type="entry name" value="Vaccinia Virus protein VP39"/>
    <property type="match status" value="1"/>
</dbReference>
<evidence type="ECO:0000259" key="1">
    <source>
        <dbReference type="Pfam" id="PF13649"/>
    </source>
</evidence>
<dbReference type="PANTHER" id="PTHR43591">
    <property type="entry name" value="METHYLTRANSFERASE"/>
    <property type="match status" value="1"/>
</dbReference>
<name>A0A6N4WDP2_9MYCO</name>
<proteinExistence type="predicted"/>
<evidence type="ECO:0000313" key="2">
    <source>
        <dbReference type="EMBL" id="BBZ78234.1"/>
    </source>
</evidence>
<dbReference type="SUPFAM" id="SSF53335">
    <property type="entry name" value="S-adenosyl-L-methionine-dependent methyltransferases"/>
    <property type="match status" value="1"/>
</dbReference>
<dbReference type="RefSeq" id="WP_163805427.1">
    <property type="nucleotide sequence ID" value="NZ_AP022620.1"/>
</dbReference>
<dbReference type="InterPro" id="IPR029063">
    <property type="entry name" value="SAM-dependent_MTases_sf"/>
</dbReference>
<feature type="domain" description="Methyltransferase" evidence="1">
    <location>
        <begin position="52"/>
        <end position="145"/>
    </location>
</feature>
<dbReference type="KEGG" id="many:MANY_35710"/>
<dbReference type="CDD" id="cd02440">
    <property type="entry name" value="AdoMet_MTases"/>
    <property type="match status" value="1"/>
</dbReference>
<sequence length="277" mass="30793">MTEPSKNIEDINVDLFDLDQFVADYDTHKGWNDIGEMAVLLSLASAVRGKPILDVGMGTGRTTPLLALLTDDYVGIDYAPNMVREAKAVLPGFDLRVGDVRNLREDFGDESKALVFFSFNGLDCLDHATRPEALEQMAHVVAPGGYLVYSTLNLESPHPGKRPWTPPEPPPQRGIERPVRWTYRWLQWALQMPSNLKNWRHAQSSRKAGDGWANEPSPGSHWQLILHFTTLARAKAEVAATGLVLERVITLDGVDVTNADSTDALYFYLVARRPATA</sequence>
<gene>
    <name evidence="2" type="ORF">MANY_35710</name>
</gene>